<protein>
    <submittedName>
        <fullName evidence="1">Uncharacterized protein</fullName>
    </submittedName>
</protein>
<accession>A0A1H3DIQ0</accession>
<proteinExistence type="predicted"/>
<dbReference type="OrthoDB" id="8001432at2"/>
<dbReference type="RefSeq" id="WP_143117002.1">
    <property type="nucleotide sequence ID" value="NZ_FNOW01000009.1"/>
</dbReference>
<gene>
    <name evidence="1" type="ORF">SAMN05421644_1094</name>
</gene>
<name>A0A1H3DIQ0_ALLWA</name>
<dbReference type="STRING" id="61595.SAMN05421644_1094"/>
<evidence type="ECO:0000313" key="2">
    <source>
        <dbReference type="Proteomes" id="UP000198672"/>
    </source>
</evidence>
<keyword evidence="2" id="KW-1185">Reference proteome</keyword>
<dbReference type="Proteomes" id="UP000198672">
    <property type="component" value="Unassembled WGS sequence"/>
</dbReference>
<organism evidence="1 2">
    <name type="scientific">Allochromatium warmingii</name>
    <name type="common">Chromatium warmingii</name>
    <dbReference type="NCBI Taxonomy" id="61595"/>
    <lineage>
        <taxon>Bacteria</taxon>
        <taxon>Pseudomonadati</taxon>
        <taxon>Pseudomonadota</taxon>
        <taxon>Gammaproteobacteria</taxon>
        <taxon>Chromatiales</taxon>
        <taxon>Chromatiaceae</taxon>
        <taxon>Allochromatium</taxon>
    </lineage>
</organism>
<sequence length="409" mass="47752">MSLMGINVYFYGHRDAGFFFKSMRQWNPIMDRSGFFKSDPKPLPMNQDGLMDGRYIIIFPVKLCKERNINNLELIEDLPDYVFKNLRDNKAVVLFDHSNEPGTAQEIKWIKDKFKTKGMRSFENVLYLSQNRLLNNISYQLKCCAYDYYPIACAMHILDIIDGEWEDNLIASMTNNNKDKFILCLNGTPRNHRVYTCAMLHKFGLLDESLVSFPVPDGYRKNAGFDIQKAVSKHPEAPNNLELSLEFIANSIPFKVDDYNENDRLVFKIDLENYRRSWISLVTETAVHDGVARITEKTFKALALGHPFLMYNHPNTLYLIKELGFSDFSDVIDHRYDHIENKARRLESIFFSLIDFKINLAAGDKVFFNKLVEHSKYNINWLKTGFLNHYYSTYVAPIIQYIESRLQPS</sequence>
<reference evidence="2" key="1">
    <citation type="submission" date="2016-10" db="EMBL/GenBank/DDBJ databases">
        <authorList>
            <person name="Varghese N."/>
            <person name="Submissions S."/>
        </authorList>
    </citation>
    <scope>NUCLEOTIDE SEQUENCE [LARGE SCALE GENOMIC DNA]</scope>
    <source>
        <strain evidence="2">DSM 173</strain>
    </source>
</reference>
<dbReference type="AlphaFoldDB" id="A0A1H3DIQ0"/>
<dbReference type="EMBL" id="FNOW01000009">
    <property type="protein sequence ID" value="SDX66296.1"/>
    <property type="molecule type" value="Genomic_DNA"/>
</dbReference>
<evidence type="ECO:0000313" key="1">
    <source>
        <dbReference type="EMBL" id="SDX66296.1"/>
    </source>
</evidence>